<dbReference type="InterPro" id="IPR000757">
    <property type="entry name" value="Beta-glucanase-like"/>
</dbReference>
<accession>A0A9P0FAY6</accession>
<evidence type="ECO:0000256" key="1">
    <source>
        <dbReference type="ARBA" id="ARBA00006865"/>
    </source>
</evidence>
<feature type="chain" id="PRO_5040513168" description="GH16 domain-containing protein" evidence="2">
    <location>
        <begin position="20"/>
        <end position="365"/>
    </location>
</feature>
<evidence type="ECO:0000256" key="2">
    <source>
        <dbReference type="SAM" id="SignalP"/>
    </source>
</evidence>
<dbReference type="Proteomes" id="UP001154078">
    <property type="component" value="Chromosome 1"/>
</dbReference>
<dbReference type="InterPro" id="IPR050546">
    <property type="entry name" value="Glycosyl_Hydrlase_16"/>
</dbReference>
<dbReference type="OrthoDB" id="4781at2759"/>
<feature type="signal peptide" evidence="2">
    <location>
        <begin position="1"/>
        <end position="19"/>
    </location>
</feature>
<dbReference type="EMBL" id="OV121132">
    <property type="protein sequence ID" value="CAH0546479.1"/>
    <property type="molecule type" value="Genomic_DNA"/>
</dbReference>
<dbReference type="GO" id="GO:0004553">
    <property type="term" value="F:hydrolase activity, hydrolyzing O-glycosyl compounds"/>
    <property type="evidence" value="ECO:0007669"/>
    <property type="project" value="InterPro"/>
</dbReference>
<dbReference type="PROSITE" id="PS51762">
    <property type="entry name" value="GH16_2"/>
    <property type="match status" value="1"/>
</dbReference>
<dbReference type="Gene3D" id="2.60.120.200">
    <property type="match status" value="1"/>
</dbReference>
<dbReference type="CDD" id="cd08024">
    <property type="entry name" value="GH16_CCF"/>
    <property type="match status" value="1"/>
</dbReference>
<protein>
    <recommendedName>
        <fullName evidence="3">GH16 domain-containing protein</fullName>
    </recommendedName>
</protein>
<keyword evidence="5" id="KW-1185">Reference proteome</keyword>
<evidence type="ECO:0000313" key="4">
    <source>
        <dbReference type="EMBL" id="CAH0546479.1"/>
    </source>
</evidence>
<evidence type="ECO:0000259" key="3">
    <source>
        <dbReference type="PROSITE" id="PS51762"/>
    </source>
</evidence>
<evidence type="ECO:0000313" key="5">
    <source>
        <dbReference type="Proteomes" id="UP001154078"/>
    </source>
</evidence>
<organism evidence="4 5">
    <name type="scientific">Brassicogethes aeneus</name>
    <name type="common">Rape pollen beetle</name>
    <name type="synonym">Meligethes aeneus</name>
    <dbReference type="NCBI Taxonomy" id="1431903"/>
    <lineage>
        <taxon>Eukaryota</taxon>
        <taxon>Metazoa</taxon>
        <taxon>Ecdysozoa</taxon>
        <taxon>Arthropoda</taxon>
        <taxon>Hexapoda</taxon>
        <taxon>Insecta</taxon>
        <taxon>Pterygota</taxon>
        <taxon>Neoptera</taxon>
        <taxon>Endopterygota</taxon>
        <taxon>Coleoptera</taxon>
        <taxon>Polyphaga</taxon>
        <taxon>Cucujiformia</taxon>
        <taxon>Nitidulidae</taxon>
        <taxon>Meligethinae</taxon>
        <taxon>Brassicogethes</taxon>
    </lineage>
</organism>
<reference evidence="4" key="1">
    <citation type="submission" date="2021-12" db="EMBL/GenBank/DDBJ databases">
        <authorList>
            <person name="King R."/>
        </authorList>
    </citation>
    <scope>NUCLEOTIDE SEQUENCE</scope>
</reference>
<dbReference type="InterPro" id="IPR013320">
    <property type="entry name" value="ConA-like_dom_sf"/>
</dbReference>
<comment type="similarity">
    <text evidence="1">Belongs to the glycosyl hydrolase 16 family.</text>
</comment>
<sequence>MRIEIFVVSLLVIYVNSCGQTATKVGGPQAPKQVCAGQLIFEDNFDSLNLNKWQHEVTLGGGGNWEFQYYQKDPKNSYTQNGILHIKPTLLSDEKGEVFLTSGKIDIPKDQCTNSDNWGCSRQGTPENVLNPIKSARLHTVNSFTFTYGKVEVRAKIPAGDWLWPAIWMMPKDFKYSSWPASGEIDIMESRGNRDLKENGRNIGTQLMGSTLHFGPNPANNAFMHTHWEKSLPQGFDRDFHNYQVNWNPNGITFSVDNQVIGEVKPTNEGFWKVGDLAKSNLPNPWKGSSKMAPFDQQFYLILNLAVGGTNFFPDNASNPGGKAWSNTSPHSATDFWRGKNQWLPTWKNDGSSHLQVDYVKVWAI</sequence>
<dbReference type="PANTHER" id="PTHR10963">
    <property type="entry name" value="GLYCOSYL HYDROLASE-RELATED"/>
    <property type="match status" value="1"/>
</dbReference>
<dbReference type="Pfam" id="PF00722">
    <property type="entry name" value="Glyco_hydro_16"/>
    <property type="match status" value="1"/>
</dbReference>
<dbReference type="PANTHER" id="PTHR10963:SF55">
    <property type="entry name" value="GLYCOSIDE HYDROLASE FAMILY 16 PROTEIN"/>
    <property type="match status" value="1"/>
</dbReference>
<gene>
    <name evidence="4" type="ORF">MELIAE_LOCUS636</name>
</gene>
<proteinExistence type="inferred from homology"/>
<dbReference type="AlphaFoldDB" id="A0A9P0FAY6"/>
<dbReference type="GO" id="GO:0005975">
    <property type="term" value="P:carbohydrate metabolic process"/>
    <property type="evidence" value="ECO:0007669"/>
    <property type="project" value="InterPro"/>
</dbReference>
<name>A0A9P0FAY6_BRAAE</name>
<dbReference type="SUPFAM" id="SSF49899">
    <property type="entry name" value="Concanavalin A-like lectins/glucanases"/>
    <property type="match status" value="1"/>
</dbReference>
<keyword evidence="2" id="KW-0732">Signal</keyword>
<feature type="domain" description="GH16" evidence="3">
    <location>
        <begin position="23"/>
        <end position="365"/>
    </location>
</feature>